<protein>
    <recommendedName>
        <fullName evidence="3">Glycosyl transferase family 1 domain-containing protein</fullName>
    </recommendedName>
</protein>
<dbReference type="SUPFAM" id="SSF53756">
    <property type="entry name" value="UDP-Glycosyltransferase/glycogen phosphorylase"/>
    <property type="match status" value="2"/>
</dbReference>
<dbReference type="Proteomes" id="UP001159428">
    <property type="component" value="Unassembled WGS sequence"/>
</dbReference>
<evidence type="ECO:0000313" key="1">
    <source>
        <dbReference type="EMBL" id="CAH3041529.1"/>
    </source>
</evidence>
<dbReference type="InterPro" id="IPR050194">
    <property type="entry name" value="Glycosyltransferase_grp1"/>
</dbReference>
<dbReference type="PANTHER" id="PTHR45947:SF3">
    <property type="entry name" value="SULFOQUINOVOSYL TRANSFERASE SQD2"/>
    <property type="match status" value="1"/>
</dbReference>
<evidence type="ECO:0008006" key="3">
    <source>
        <dbReference type="Google" id="ProtNLM"/>
    </source>
</evidence>
<sequence>MKMFREADLMMMPFCTEDFGLVAMEAISADIPVIVNENVSGNSKVFRETDLNVMPICTEGFGLTALEATSAGLPMIVSIFIILNTLQTEGKCDMRDRKPVSVLATIPTSEADESVIGLYNTHRGGFILRLNHEGGGLVFQGFFNLIEVSTSNAHISHCKSPNRAYISSLEFKKANPLGETQEFITSQSLSLISGSTVTISITLSVVTPDLPVRMCPEPCFNRYHILQV</sequence>
<reference evidence="1 2" key="1">
    <citation type="submission" date="2022-05" db="EMBL/GenBank/DDBJ databases">
        <authorList>
            <consortium name="Genoscope - CEA"/>
            <person name="William W."/>
        </authorList>
    </citation>
    <scope>NUCLEOTIDE SEQUENCE [LARGE SCALE GENOMIC DNA]</scope>
</reference>
<dbReference type="PANTHER" id="PTHR45947">
    <property type="entry name" value="SULFOQUINOVOSYL TRANSFERASE SQD2"/>
    <property type="match status" value="1"/>
</dbReference>
<dbReference type="Pfam" id="PF20706">
    <property type="entry name" value="GT4-conflict"/>
    <property type="match status" value="1"/>
</dbReference>
<dbReference type="AlphaFoldDB" id="A0AAU9W1F4"/>
<dbReference type="EMBL" id="CALNXJ010000006">
    <property type="protein sequence ID" value="CAH3041529.1"/>
    <property type="molecule type" value="Genomic_DNA"/>
</dbReference>
<keyword evidence="2" id="KW-1185">Reference proteome</keyword>
<dbReference type="GO" id="GO:0016757">
    <property type="term" value="F:glycosyltransferase activity"/>
    <property type="evidence" value="ECO:0007669"/>
    <property type="project" value="TreeGrafter"/>
</dbReference>
<dbReference type="Gene3D" id="3.40.50.2000">
    <property type="entry name" value="Glycogen Phosphorylase B"/>
    <property type="match status" value="2"/>
</dbReference>
<gene>
    <name evidence="1" type="ORF">PMEA_00029256</name>
</gene>
<evidence type="ECO:0000313" key="2">
    <source>
        <dbReference type="Proteomes" id="UP001159428"/>
    </source>
</evidence>
<name>A0AAU9W1F4_9CNID</name>
<accession>A0AAU9W1F4</accession>
<proteinExistence type="predicted"/>
<organism evidence="1 2">
    <name type="scientific">Pocillopora meandrina</name>
    <dbReference type="NCBI Taxonomy" id="46732"/>
    <lineage>
        <taxon>Eukaryota</taxon>
        <taxon>Metazoa</taxon>
        <taxon>Cnidaria</taxon>
        <taxon>Anthozoa</taxon>
        <taxon>Hexacorallia</taxon>
        <taxon>Scleractinia</taxon>
        <taxon>Astrocoeniina</taxon>
        <taxon>Pocilloporidae</taxon>
        <taxon>Pocillopora</taxon>
    </lineage>
</organism>
<comment type="caution">
    <text evidence="1">The sequence shown here is derived from an EMBL/GenBank/DDBJ whole genome shotgun (WGS) entry which is preliminary data.</text>
</comment>